<dbReference type="Proteomes" id="UP000887574">
    <property type="component" value="Unplaced"/>
</dbReference>
<keyword evidence="6" id="KW-1185">Reference proteome</keyword>
<evidence type="ECO:0000256" key="2">
    <source>
        <dbReference type="ARBA" id="ARBA00022723"/>
    </source>
</evidence>
<keyword evidence="5" id="KW-0408">Iron</keyword>
<organism evidence="6 7">
    <name type="scientific">Ditylenchus dipsaci</name>
    <dbReference type="NCBI Taxonomy" id="166011"/>
    <lineage>
        <taxon>Eukaryota</taxon>
        <taxon>Metazoa</taxon>
        <taxon>Ecdysozoa</taxon>
        <taxon>Nematoda</taxon>
        <taxon>Chromadorea</taxon>
        <taxon>Rhabditida</taxon>
        <taxon>Tylenchina</taxon>
        <taxon>Tylenchomorpha</taxon>
        <taxon>Sphaerularioidea</taxon>
        <taxon>Anguinidae</taxon>
        <taxon>Anguininae</taxon>
        <taxon>Ditylenchus</taxon>
    </lineage>
</organism>
<evidence type="ECO:0000313" key="7">
    <source>
        <dbReference type="WBParaSite" id="jg6265"/>
    </source>
</evidence>
<proteinExistence type="inferred from homology"/>
<evidence type="ECO:0000256" key="5">
    <source>
        <dbReference type="ARBA" id="ARBA00023004"/>
    </source>
</evidence>
<dbReference type="GO" id="GO:0051213">
    <property type="term" value="F:dioxygenase activity"/>
    <property type="evidence" value="ECO:0007669"/>
    <property type="project" value="UniProtKB-KW"/>
</dbReference>
<accession>A0A915EI71</accession>
<evidence type="ECO:0000313" key="6">
    <source>
        <dbReference type="Proteomes" id="UP000887574"/>
    </source>
</evidence>
<dbReference type="SUPFAM" id="SSF51197">
    <property type="entry name" value="Clavaminate synthase-like"/>
    <property type="match status" value="1"/>
</dbReference>
<dbReference type="InterPro" id="IPR032862">
    <property type="entry name" value="ALKBH6"/>
</dbReference>
<evidence type="ECO:0000256" key="1">
    <source>
        <dbReference type="ARBA" id="ARBA00007879"/>
    </source>
</evidence>
<dbReference type="PANTHER" id="PTHR46030:SF1">
    <property type="entry name" value="ALPHA-KETOGLUTARATE-DEPENDENT DIOXYGENASE ALKB HOMOLOG 6"/>
    <property type="match status" value="1"/>
</dbReference>
<keyword evidence="2" id="KW-0479">Metal-binding</keyword>
<protein>
    <submittedName>
        <fullName evidence="7">Uncharacterized protein</fullName>
    </submittedName>
</protein>
<dbReference type="GO" id="GO:0046872">
    <property type="term" value="F:metal ion binding"/>
    <property type="evidence" value="ECO:0007669"/>
    <property type="project" value="UniProtKB-KW"/>
</dbReference>
<reference evidence="7" key="1">
    <citation type="submission" date="2022-11" db="UniProtKB">
        <authorList>
            <consortium name="WormBaseParasite"/>
        </authorList>
    </citation>
    <scope>IDENTIFICATION</scope>
</reference>
<dbReference type="AlphaFoldDB" id="A0A915EI71"/>
<evidence type="ECO:0000256" key="3">
    <source>
        <dbReference type="ARBA" id="ARBA00022964"/>
    </source>
</evidence>
<keyword evidence="4" id="KW-0560">Oxidoreductase</keyword>
<dbReference type="WBParaSite" id="jg6265">
    <property type="protein sequence ID" value="jg6265"/>
    <property type="gene ID" value="jg6265"/>
</dbReference>
<dbReference type="PANTHER" id="PTHR46030">
    <property type="entry name" value="ALPHA-KETOGLUTARATE-DEPENDENT DIOXYGENASE ALKB HOMOLOG 6"/>
    <property type="match status" value="1"/>
</dbReference>
<sequence length="209" mass="24573">MNELEKYRLKNAPPTMYYIPGFFGNEDEKKLVNAIESVPPSKWTVHECYKQEWDVFIIRMDEFPGWRRVARLGRADYCMHNSCGGNRSASRLPEWSMTASFTLNSPGLLDFYYPSKKGFDICNDTDEEERRRRYIGSVWLEPRSLFIFTDVAFDVLWHGMKKEKFDVITDKVFNRPADLPVEARLSVEFATVSEITLTIELVRKDEIRF</sequence>
<dbReference type="GO" id="GO:0005634">
    <property type="term" value="C:nucleus"/>
    <property type="evidence" value="ECO:0007669"/>
    <property type="project" value="TreeGrafter"/>
</dbReference>
<name>A0A915EI71_9BILA</name>
<keyword evidence="3" id="KW-0223">Dioxygenase</keyword>
<comment type="similarity">
    <text evidence="1">Belongs to the alkB family.</text>
</comment>
<evidence type="ECO:0000256" key="4">
    <source>
        <dbReference type="ARBA" id="ARBA00023002"/>
    </source>
</evidence>